<dbReference type="Proteomes" id="UP000095280">
    <property type="component" value="Unplaced"/>
</dbReference>
<evidence type="ECO:0000313" key="2">
    <source>
        <dbReference type="Proteomes" id="UP000095280"/>
    </source>
</evidence>
<accession>A0A1I8F5T6</accession>
<evidence type="ECO:0000313" key="3">
    <source>
        <dbReference type="WBParaSite" id="maker-unitig_21609-snap-gene-0.3-mRNA-1"/>
    </source>
</evidence>
<feature type="region of interest" description="Disordered" evidence="1">
    <location>
        <begin position="117"/>
        <end position="151"/>
    </location>
</feature>
<dbReference type="Gene3D" id="3.40.50.300">
    <property type="entry name" value="P-loop containing nucleotide triphosphate hydrolases"/>
    <property type="match status" value="1"/>
</dbReference>
<evidence type="ECO:0000256" key="1">
    <source>
        <dbReference type="SAM" id="MobiDB-lite"/>
    </source>
</evidence>
<dbReference type="CDD" id="cd00882">
    <property type="entry name" value="Ras_like_GTPase"/>
    <property type="match status" value="1"/>
</dbReference>
<feature type="compositionally biased region" description="Basic residues" evidence="1">
    <location>
        <begin position="131"/>
        <end position="151"/>
    </location>
</feature>
<dbReference type="AlphaFoldDB" id="A0A1I8F5T6"/>
<dbReference type="InterPro" id="IPR027417">
    <property type="entry name" value="P-loop_NTPase"/>
</dbReference>
<feature type="compositionally biased region" description="Low complexity" evidence="1">
    <location>
        <begin position="117"/>
        <end position="130"/>
    </location>
</feature>
<dbReference type="SUPFAM" id="SSF52540">
    <property type="entry name" value="P-loop containing nucleoside triphosphate hydrolases"/>
    <property type="match status" value="1"/>
</dbReference>
<keyword evidence="2" id="KW-1185">Reference proteome</keyword>
<dbReference type="WBParaSite" id="maker-unitig_21609-snap-gene-0.3-mRNA-1">
    <property type="protein sequence ID" value="maker-unitig_21609-snap-gene-0.3-mRNA-1"/>
    <property type="gene ID" value="maker-unitig_21609-snap-gene-0.3"/>
</dbReference>
<protein>
    <submittedName>
        <fullName evidence="3">Tr-type G domain-containing protein</fullName>
    </submittedName>
</protein>
<organism evidence="2 3">
    <name type="scientific">Macrostomum lignano</name>
    <dbReference type="NCBI Taxonomy" id="282301"/>
    <lineage>
        <taxon>Eukaryota</taxon>
        <taxon>Metazoa</taxon>
        <taxon>Spiralia</taxon>
        <taxon>Lophotrochozoa</taxon>
        <taxon>Platyhelminthes</taxon>
        <taxon>Rhabditophora</taxon>
        <taxon>Macrostomorpha</taxon>
        <taxon>Macrostomida</taxon>
        <taxon>Macrostomidae</taxon>
        <taxon>Macrostomum</taxon>
    </lineage>
</organism>
<sequence>MDTCDMERFEKQVADSTTVTAACVLLVADASDARSCRACRTGGTALDSTPHEMILVFNKGDSPDADGILLSSIESYQQRLGCCYSVVTSTKTGQGIDLLRDRIGAACRQFAAEHATASRPAPAASSFNASRRGRAQRRPLTTHRRSPAGGC</sequence>
<reference evidence="3" key="1">
    <citation type="submission" date="2016-11" db="UniProtKB">
        <authorList>
            <consortium name="WormBaseParasite"/>
        </authorList>
    </citation>
    <scope>IDENTIFICATION</scope>
</reference>
<proteinExistence type="predicted"/>
<name>A0A1I8F5T6_9PLAT</name>